<feature type="binding site" evidence="8">
    <location>
        <position position="82"/>
    </location>
    <ligand>
        <name>substrate</name>
    </ligand>
</feature>
<feature type="binding site" evidence="8">
    <location>
        <begin position="92"/>
        <end position="93"/>
    </location>
    <ligand>
        <name>substrate</name>
    </ligand>
</feature>
<dbReference type="InterPro" id="IPR018510">
    <property type="entry name" value="DAP_epimerase_AS"/>
</dbReference>
<reference evidence="11" key="1">
    <citation type="submission" date="2015-11" db="EMBL/GenBank/DDBJ databases">
        <authorList>
            <person name="Varghese N."/>
        </authorList>
    </citation>
    <scope>NUCLEOTIDE SEQUENCE [LARGE SCALE GENOMIC DNA]</scope>
    <source>
        <strain evidence="11">DSM 45899</strain>
    </source>
</reference>
<feature type="site" description="Could be important to modulate the pK values of the two catalytic cysteine residues" evidence="8">
    <location>
        <position position="166"/>
    </location>
</feature>
<name>A0A0S4QJ81_9ACTN</name>
<sequence length="311" mass="31917">MRRPAPYDRRVRYVKGHGTGNDFVILPDADGDLDLSTQLVRAICHRGTGVGADGVLRVVLVAAEPAAAAYLGAARWFMDYRNADGSIAEMCGNGVRVFARYLVDAGYEMPGSLVIATRAGLRSVEVPPAGDVSVDMGPPAFAAGTVPVTVVGREFAAVGVSMGNPHAVCFADDLGPSELARLDLGAPVFPAEAFPDGVNVEVVVPSADGVAMRVFERGVGETASCGTGACAVAVAWAARVGGTPPSEVLVDLPGGRLTVDWRETTVILRGPAVLVSDGVLRPEWIRQAAEVASGTAAAGAQALVPAGTGRS</sequence>
<feature type="binding site" evidence="8">
    <location>
        <begin position="226"/>
        <end position="227"/>
    </location>
    <ligand>
        <name>substrate</name>
    </ligand>
</feature>
<comment type="function">
    <text evidence="8">Catalyzes the stereoinversion of LL-2,6-diaminopimelate (L,L-DAP) to meso-diaminopimelate (meso-DAP), a precursor of L-lysine and an essential component of the bacterial peptidoglycan.</text>
</comment>
<dbReference type="Pfam" id="PF01678">
    <property type="entry name" value="DAP_epimerase"/>
    <property type="match status" value="2"/>
</dbReference>
<comment type="subunit">
    <text evidence="8">Homodimer.</text>
</comment>
<evidence type="ECO:0000256" key="6">
    <source>
        <dbReference type="ARBA" id="ARBA00023235"/>
    </source>
</evidence>
<evidence type="ECO:0000313" key="11">
    <source>
        <dbReference type="Proteomes" id="UP000198802"/>
    </source>
</evidence>
<dbReference type="RefSeq" id="WP_091274321.1">
    <property type="nucleotide sequence ID" value="NZ_FAOZ01000005.1"/>
</dbReference>
<feature type="active site" evidence="9">
    <location>
        <position position="91"/>
    </location>
</feature>
<keyword evidence="8" id="KW-0963">Cytoplasm</keyword>
<dbReference type="GO" id="GO:0005829">
    <property type="term" value="C:cytosol"/>
    <property type="evidence" value="ECO:0007669"/>
    <property type="project" value="TreeGrafter"/>
</dbReference>
<dbReference type="UniPathway" id="UPA00034">
    <property type="reaction ID" value="UER00025"/>
</dbReference>
<comment type="catalytic activity">
    <reaction evidence="7 8">
        <text>(2S,6S)-2,6-diaminopimelate = meso-2,6-diaminopimelate</text>
        <dbReference type="Rhea" id="RHEA:15393"/>
        <dbReference type="ChEBI" id="CHEBI:57609"/>
        <dbReference type="ChEBI" id="CHEBI:57791"/>
        <dbReference type="EC" id="5.1.1.7"/>
    </reaction>
</comment>
<evidence type="ECO:0000256" key="7">
    <source>
        <dbReference type="ARBA" id="ARBA00051712"/>
    </source>
</evidence>
<dbReference type="HAMAP" id="MF_00197">
    <property type="entry name" value="DAP_epimerase"/>
    <property type="match status" value="1"/>
</dbReference>
<dbReference type="InterPro" id="IPR001653">
    <property type="entry name" value="DAP_epimerase_DapF"/>
</dbReference>
<comment type="caution">
    <text evidence="8">Lacks conserved residue(s) required for the propagation of feature annotation.</text>
</comment>
<gene>
    <name evidence="8" type="primary">dapF</name>
    <name evidence="10" type="ORF">Ga0074812_105253</name>
</gene>
<comment type="subcellular location">
    <subcellularLocation>
        <location evidence="8">Cytoplasm</location>
    </subcellularLocation>
</comment>
<dbReference type="SUPFAM" id="SSF54506">
    <property type="entry name" value="Diaminopimelate epimerase-like"/>
    <property type="match status" value="2"/>
</dbReference>
<comment type="pathway">
    <text evidence="1 8">Amino-acid biosynthesis; L-lysine biosynthesis via DAP pathway; DL-2,6-diaminopimelate from LL-2,6-diaminopimelate: step 1/1.</text>
</comment>
<evidence type="ECO:0000256" key="8">
    <source>
        <dbReference type="HAMAP-Rule" id="MF_00197"/>
    </source>
</evidence>
<keyword evidence="6 8" id="KW-0413">Isomerase</keyword>
<evidence type="ECO:0000313" key="10">
    <source>
        <dbReference type="EMBL" id="CUU55601.1"/>
    </source>
</evidence>
<proteinExistence type="inferred from homology"/>
<feature type="binding site" evidence="8">
    <location>
        <position position="164"/>
    </location>
    <ligand>
        <name>substrate</name>
    </ligand>
</feature>
<organism evidence="10 11">
    <name type="scientific">Parafrankia irregularis</name>
    <dbReference type="NCBI Taxonomy" id="795642"/>
    <lineage>
        <taxon>Bacteria</taxon>
        <taxon>Bacillati</taxon>
        <taxon>Actinomycetota</taxon>
        <taxon>Actinomycetes</taxon>
        <taxon>Frankiales</taxon>
        <taxon>Frankiaceae</taxon>
        <taxon>Parafrankia</taxon>
    </lineage>
</organism>
<dbReference type="NCBIfam" id="TIGR00652">
    <property type="entry name" value="DapF"/>
    <property type="match status" value="1"/>
</dbReference>
<accession>A0A0S4QJ81</accession>
<dbReference type="Gene3D" id="3.10.310.10">
    <property type="entry name" value="Diaminopimelate Epimerase, Chain A, domain 1"/>
    <property type="match status" value="2"/>
</dbReference>
<evidence type="ECO:0000256" key="5">
    <source>
        <dbReference type="ARBA" id="ARBA00023154"/>
    </source>
</evidence>
<dbReference type="Proteomes" id="UP000198802">
    <property type="component" value="Unassembled WGS sequence"/>
</dbReference>
<keyword evidence="11" id="KW-1185">Reference proteome</keyword>
<comment type="similarity">
    <text evidence="2 8">Belongs to the diaminopimelate epimerase family.</text>
</comment>
<dbReference type="GO" id="GO:0009089">
    <property type="term" value="P:lysine biosynthetic process via diaminopimelate"/>
    <property type="evidence" value="ECO:0007669"/>
    <property type="project" value="UniProtKB-UniRule"/>
</dbReference>
<dbReference type="PROSITE" id="PS01326">
    <property type="entry name" value="DAP_EPIMERASE"/>
    <property type="match status" value="1"/>
</dbReference>
<dbReference type="AlphaFoldDB" id="A0A0S4QJ81"/>
<feature type="binding site" evidence="8">
    <location>
        <begin position="216"/>
        <end position="217"/>
    </location>
    <ligand>
        <name>substrate</name>
    </ligand>
</feature>
<feature type="binding site" evidence="8">
    <location>
        <position position="199"/>
    </location>
    <ligand>
        <name>substrate</name>
    </ligand>
</feature>
<evidence type="ECO:0000256" key="4">
    <source>
        <dbReference type="ARBA" id="ARBA00022605"/>
    </source>
</evidence>
<evidence type="ECO:0000256" key="9">
    <source>
        <dbReference type="PROSITE-ProRule" id="PRU10125"/>
    </source>
</evidence>
<keyword evidence="5 8" id="KW-0457">Lysine biosynthesis</keyword>
<feature type="active site" description="Proton donor" evidence="8">
    <location>
        <position position="91"/>
    </location>
</feature>
<feature type="binding site" evidence="8">
    <location>
        <position position="21"/>
    </location>
    <ligand>
        <name>substrate</name>
    </ligand>
</feature>
<evidence type="ECO:0000256" key="1">
    <source>
        <dbReference type="ARBA" id="ARBA00005196"/>
    </source>
</evidence>
<protein>
    <recommendedName>
        <fullName evidence="3 8">Diaminopimelate epimerase</fullName>
        <shortName evidence="8">DAP epimerase</shortName>
        <ecNumber evidence="3 8">5.1.1.7</ecNumber>
    </recommendedName>
    <alternativeName>
        <fullName evidence="8">PLP-independent amino acid racemase</fullName>
    </alternativeName>
</protein>
<evidence type="ECO:0000256" key="3">
    <source>
        <dbReference type="ARBA" id="ARBA00013080"/>
    </source>
</evidence>
<dbReference type="PANTHER" id="PTHR31689:SF0">
    <property type="entry name" value="DIAMINOPIMELATE EPIMERASE"/>
    <property type="match status" value="1"/>
</dbReference>
<dbReference type="EMBL" id="FAOZ01000005">
    <property type="protein sequence ID" value="CUU55601.1"/>
    <property type="molecule type" value="Genomic_DNA"/>
</dbReference>
<feature type="site" description="Could be important to modulate the pK values of the two catalytic cysteine residues" evidence="8">
    <location>
        <position position="216"/>
    </location>
</feature>
<dbReference type="EC" id="5.1.1.7" evidence="3 8"/>
<dbReference type="GO" id="GO:0008837">
    <property type="term" value="F:diaminopimelate epimerase activity"/>
    <property type="evidence" value="ECO:0007669"/>
    <property type="project" value="UniProtKB-UniRule"/>
</dbReference>
<dbReference type="PANTHER" id="PTHR31689">
    <property type="entry name" value="DIAMINOPIMELATE EPIMERASE, CHLOROPLASTIC"/>
    <property type="match status" value="1"/>
</dbReference>
<keyword evidence="4 8" id="KW-0028">Amino-acid biosynthesis</keyword>
<feature type="active site" description="Proton acceptor" evidence="8">
    <location>
        <position position="225"/>
    </location>
</feature>
<evidence type="ECO:0000256" key="2">
    <source>
        <dbReference type="ARBA" id="ARBA00010219"/>
    </source>
</evidence>